<reference evidence="1" key="1">
    <citation type="submission" date="2020-05" db="EMBL/GenBank/DDBJ databases">
        <authorList>
            <person name="Chiriac C."/>
            <person name="Salcher M."/>
            <person name="Ghai R."/>
            <person name="Kavagutti S V."/>
        </authorList>
    </citation>
    <scope>NUCLEOTIDE SEQUENCE</scope>
</reference>
<dbReference type="Pfam" id="PF10604">
    <property type="entry name" value="Polyketide_cyc2"/>
    <property type="match status" value="1"/>
</dbReference>
<dbReference type="EMBL" id="CAFBLU010000014">
    <property type="protein sequence ID" value="CAB4875534.1"/>
    <property type="molecule type" value="Genomic_DNA"/>
</dbReference>
<evidence type="ECO:0000313" key="1">
    <source>
        <dbReference type="EMBL" id="CAB4875534.1"/>
    </source>
</evidence>
<dbReference type="Gene3D" id="3.30.530.20">
    <property type="match status" value="1"/>
</dbReference>
<dbReference type="InterPro" id="IPR023393">
    <property type="entry name" value="START-like_dom_sf"/>
</dbReference>
<protein>
    <submittedName>
        <fullName evidence="1">Unannotated protein</fullName>
    </submittedName>
</protein>
<proteinExistence type="predicted"/>
<name>A0A6J7E3Y0_9ZZZZ</name>
<accession>A0A6J7E3Y0</accession>
<dbReference type="InterPro" id="IPR019587">
    <property type="entry name" value="Polyketide_cyclase/dehydratase"/>
</dbReference>
<dbReference type="AlphaFoldDB" id="A0A6J7E3Y0"/>
<dbReference type="SUPFAM" id="SSF55961">
    <property type="entry name" value="Bet v1-like"/>
    <property type="match status" value="1"/>
</dbReference>
<organism evidence="1">
    <name type="scientific">freshwater metagenome</name>
    <dbReference type="NCBI Taxonomy" id="449393"/>
    <lineage>
        <taxon>unclassified sequences</taxon>
        <taxon>metagenomes</taxon>
        <taxon>ecological metagenomes</taxon>
    </lineage>
</organism>
<sequence>MPSARCQIELKVPADKAWAYAADPSRLPRWWPAVERVDRTNDESYTRWVMSPRGRAVPMAFRLAELEAGHKVIWQQDLAGTAFARSVRSSQETIEVVPSAGGSTVDISIKRRLKGTARLGSILVHRGQRRELSAAAENLKANLDG</sequence>
<gene>
    <name evidence="1" type="ORF">UFOPK3444_00990</name>
</gene>